<dbReference type="InterPro" id="IPR006944">
    <property type="entry name" value="Phage/GTA_portal"/>
</dbReference>
<proteinExistence type="predicted"/>
<keyword evidence="2" id="KW-1185">Reference proteome</keyword>
<name>A0ABW2PIE1_9BACL</name>
<dbReference type="Pfam" id="PF04860">
    <property type="entry name" value="Phage_portal"/>
    <property type="match status" value="1"/>
</dbReference>
<evidence type="ECO:0000313" key="1">
    <source>
        <dbReference type="EMBL" id="MFC7389254.1"/>
    </source>
</evidence>
<dbReference type="NCBIfam" id="TIGR01537">
    <property type="entry name" value="portal_HK97"/>
    <property type="match status" value="1"/>
</dbReference>
<dbReference type="RefSeq" id="WP_214787087.1">
    <property type="nucleotide sequence ID" value="NZ_JANIEL010000051.1"/>
</dbReference>
<accession>A0ABW2PIE1</accession>
<protein>
    <submittedName>
        <fullName evidence="1">Phage portal protein</fullName>
    </submittedName>
</protein>
<reference evidence="2" key="1">
    <citation type="journal article" date="2019" name="Int. J. Syst. Evol. Microbiol.">
        <title>The Global Catalogue of Microorganisms (GCM) 10K type strain sequencing project: providing services to taxonomists for standard genome sequencing and annotation.</title>
        <authorList>
            <consortium name="The Broad Institute Genomics Platform"/>
            <consortium name="The Broad Institute Genome Sequencing Center for Infectious Disease"/>
            <person name="Wu L."/>
            <person name="Ma J."/>
        </authorList>
    </citation>
    <scope>NUCLEOTIDE SEQUENCE [LARGE SCALE GENOMIC DNA]</scope>
    <source>
        <strain evidence="2">CCUG 55590</strain>
    </source>
</reference>
<evidence type="ECO:0000313" key="2">
    <source>
        <dbReference type="Proteomes" id="UP001596439"/>
    </source>
</evidence>
<dbReference type="InterPro" id="IPR006427">
    <property type="entry name" value="Portal_HK97"/>
</dbReference>
<sequence length="401" mass="45487">MGFWNFWRPKKRTLQLVASPGEYFEMMLDGSYTKLSDNPDVRIAVDRVADLVSNMTIQLMQNTEMGDERVKNGLSRKIDIEPHRHMTRKAWVYKIVSDLLLYGDGNSICHISVDRKTGLIDNLTPFDMSLVSFSDAKEGYNVLYHDKVYDPDELVHFVRNPNPNVPYIGTGYRLVLKDIVKNLQQATQTKSTFMSGKYMPNLIIKADGLTEEFTTEEGRDKILSKYITDSSAGKPWVIPAELIDVQQVKPLSLNDIAINESVEIDKKTVAGLLGVPAFLLGVGTFNKDEYNNFINTTVMSIGTIIAQTLTKDLVYKEQWYFKLNPRSLYSYNLTELVNAGSNMAKINAMRRNELRNWVGLDPDPEMEELLVLENFIKQEDVDKQNKLSNDSGDLKGGDTNA</sequence>
<dbReference type="Proteomes" id="UP001596439">
    <property type="component" value="Unassembled WGS sequence"/>
</dbReference>
<dbReference type="EMBL" id="JBHTCE010000001">
    <property type="protein sequence ID" value="MFC7389254.1"/>
    <property type="molecule type" value="Genomic_DNA"/>
</dbReference>
<comment type="caution">
    <text evidence="1">The sequence shown here is derived from an EMBL/GenBank/DDBJ whole genome shotgun (WGS) entry which is preliminary data.</text>
</comment>
<organism evidence="1 2">
    <name type="scientific">Exiguobacterium aestuarii</name>
    <dbReference type="NCBI Taxonomy" id="273527"/>
    <lineage>
        <taxon>Bacteria</taxon>
        <taxon>Bacillati</taxon>
        <taxon>Bacillota</taxon>
        <taxon>Bacilli</taxon>
        <taxon>Bacillales</taxon>
        <taxon>Bacillales Family XII. Incertae Sedis</taxon>
        <taxon>Exiguobacterium</taxon>
    </lineage>
</organism>
<gene>
    <name evidence="1" type="ORF">ACFQO8_03795</name>
</gene>